<feature type="transmembrane region" description="Helical" evidence="1">
    <location>
        <begin position="71"/>
        <end position="92"/>
    </location>
</feature>
<evidence type="ECO:0000313" key="4">
    <source>
        <dbReference type="Proteomes" id="UP000032254"/>
    </source>
</evidence>
<dbReference type="OrthoDB" id="5289372at2"/>
<name>A0A0D0WZR0_9ACTN</name>
<dbReference type="Gene3D" id="1.20.144.10">
    <property type="entry name" value="Phosphatidic acid phosphatase type 2/haloperoxidase"/>
    <property type="match status" value="1"/>
</dbReference>
<dbReference type="Proteomes" id="UP000032254">
    <property type="component" value="Unassembled WGS sequence"/>
</dbReference>
<evidence type="ECO:0000256" key="1">
    <source>
        <dbReference type="SAM" id="Phobius"/>
    </source>
</evidence>
<gene>
    <name evidence="3" type="ORF">TK50_17650</name>
</gene>
<proteinExistence type="predicted"/>
<protein>
    <submittedName>
        <fullName evidence="3">PA-phosphatase</fullName>
    </submittedName>
</protein>
<dbReference type="GeneID" id="301305877"/>
<keyword evidence="1" id="KW-0472">Membrane</keyword>
<dbReference type="PATRIC" id="fig|47853.6.peg.3692"/>
<keyword evidence="1" id="KW-0812">Transmembrane</keyword>
<dbReference type="AlphaFoldDB" id="A0A0D0WZR0"/>
<dbReference type="SUPFAM" id="SSF48317">
    <property type="entry name" value="Acid phosphatase/Vanadium-dependent haloperoxidase"/>
    <property type="match status" value="1"/>
</dbReference>
<comment type="caution">
    <text evidence="3">The sequence shown here is derived from an EMBL/GenBank/DDBJ whole genome shotgun (WGS) entry which is preliminary data.</text>
</comment>
<keyword evidence="4" id="KW-1185">Reference proteome</keyword>
<sequence length="256" mass="28028">MRETQTVRRKVQLRPVRPAGWWCDALLLAGLVTITLALARGALLGLDLAVSRWAFAHDPVPLYRTAQVFNLLGQGGWLLMPISGALAVAVAWRHRSVRPFLLVGGAFLLTSATIGPLKLWTDRAAPTASVKPPFLPPEEAVRIFNDLPAGAYAMSYPSGHVANAIVWYGVIAALLVALTAGRLRPTAHRLIRFAPPAILLVTTTYLNYHWLTDGLAALLLGLLLDRLLHRVPWDDLPLPGRLLRGWDRPALFTSTP</sequence>
<dbReference type="RefSeq" id="WP_043965132.1">
    <property type="nucleotide sequence ID" value="NZ_JXSX01000002.1"/>
</dbReference>
<organism evidence="3 4">
    <name type="scientific">Micromonospora haikouensis</name>
    <dbReference type="NCBI Taxonomy" id="686309"/>
    <lineage>
        <taxon>Bacteria</taxon>
        <taxon>Bacillati</taxon>
        <taxon>Actinomycetota</taxon>
        <taxon>Actinomycetes</taxon>
        <taxon>Micromonosporales</taxon>
        <taxon>Micromonosporaceae</taxon>
        <taxon>Micromonospora</taxon>
    </lineage>
</organism>
<accession>A0A0D0WZR0</accession>
<dbReference type="Pfam" id="PF01569">
    <property type="entry name" value="PAP2"/>
    <property type="match status" value="1"/>
</dbReference>
<dbReference type="EMBL" id="JXSX01000002">
    <property type="protein sequence ID" value="KIR62780.1"/>
    <property type="molecule type" value="Genomic_DNA"/>
</dbReference>
<reference evidence="3 4" key="1">
    <citation type="submission" date="2015-01" db="EMBL/GenBank/DDBJ databases">
        <title>Sequencing and annotation of Micromonospora carbonacea strain JXNU-1 genome.</title>
        <authorList>
            <person name="Long Z."/>
            <person name="Huang Y."/>
            <person name="Jiang Y."/>
        </authorList>
    </citation>
    <scope>NUCLEOTIDE SEQUENCE [LARGE SCALE GENOMIC DNA]</scope>
    <source>
        <strain evidence="3 4">JXNU-1</strain>
    </source>
</reference>
<keyword evidence="1" id="KW-1133">Transmembrane helix</keyword>
<dbReference type="InterPro" id="IPR036938">
    <property type="entry name" value="PAP2/HPO_sf"/>
</dbReference>
<evidence type="ECO:0000259" key="2">
    <source>
        <dbReference type="Pfam" id="PF01569"/>
    </source>
</evidence>
<dbReference type="InterPro" id="IPR000326">
    <property type="entry name" value="PAP2/HPO"/>
</dbReference>
<feature type="domain" description="Phosphatidic acid phosphatase type 2/haloperoxidase" evidence="2">
    <location>
        <begin position="101"/>
        <end position="234"/>
    </location>
</feature>
<evidence type="ECO:0000313" key="3">
    <source>
        <dbReference type="EMBL" id="KIR62780.1"/>
    </source>
</evidence>
<feature type="transmembrane region" description="Helical" evidence="1">
    <location>
        <begin position="165"/>
        <end position="183"/>
    </location>
</feature>
<feature type="transmembrane region" description="Helical" evidence="1">
    <location>
        <begin position="21"/>
        <end position="43"/>
    </location>
</feature>
<feature type="transmembrane region" description="Helical" evidence="1">
    <location>
        <begin position="99"/>
        <end position="117"/>
    </location>
</feature>